<keyword evidence="2" id="KW-1185">Reference proteome</keyword>
<dbReference type="NCBIfam" id="TIGR02683">
    <property type="entry name" value="upstrm_HI1419"/>
    <property type="match status" value="1"/>
</dbReference>
<dbReference type="PANTHER" id="PTHR41791">
    <property type="entry name" value="SSL7039 PROTEIN"/>
    <property type="match status" value="1"/>
</dbReference>
<dbReference type="AlphaFoldDB" id="A0A318E7P9"/>
<dbReference type="Proteomes" id="UP000248330">
    <property type="component" value="Unassembled WGS sequence"/>
</dbReference>
<dbReference type="InterPro" id="IPR014056">
    <property type="entry name" value="TypeIITA-like_toxin_pred"/>
</dbReference>
<dbReference type="PANTHER" id="PTHR41791:SF1">
    <property type="entry name" value="SSL7039 PROTEIN"/>
    <property type="match status" value="1"/>
</dbReference>
<name>A0A318E7P9_9GAMM</name>
<dbReference type="RefSeq" id="WP_110266266.1">
    <property type="nucleotide sequence ID" value="NZ_CAKZQT010000018.1"/>
</dbReference>
<sequence length="96" mass="10719">MFTVLETEEFSAWLAGLKDPPTRARLLKRLRRAALGHLGDVKSVGQGVFEMREAFGPGWRLYYTQRGSVLLVMLGGGDKSTQARDIRRAIALSKEI</sequence>
<proteinExistence type="predicted"/>
<evidence type="ECO:0000313" key="1">
    <source>
        <dbReference type="EMBL" id="PXV65223.1"/>
    </source>
</evidence>
<dbReference type="PIRSF" id="PIRSF028744">
    <property type="entry name" value="Addict_mod_HI1419"/>
    <property type="match status" value="1"/>
</dbReference>
<accession>A0A318E7P9</accession>
<dbReference type="OrthoDB" id="9800258at2"/>
<comment type="caution">
    <text evidence="1">The sequence shown here is derived from an EMBL/GenBank/DDBJ whole genome shotgun (WGS) entry which is preliminary data.</text>
</comment>
<dbReference type="EMBL" id="QICN01000010">
    <property type="protein sequence ID" value="PXV65223.1"/>
    <property type="molecule type" value="Genomic_DNA"/>
</dbReference>
<evidence type="ECO:0000313" key="2">
    <source>
        <dbReference type="Proteomes" id="UP000248330"/>
    </source>
</evidence>
<reference evidence="1 2" key="1">
    <citation type="submission" date="2018-04" db="EMBL/GenBank/DDBJ databases">
        <title>Genomic Encyclopedia of Type Strains, Phase IV (KMG-IV): sequencing the most valuable type-strain genomes for metagenomic binning, comparative biology and taxonomic classification.</title>
        <authorList>
            <person name="Goeker M."/>
        </authorList>
    </citation>
    <scope>NUCLEOTIDE SEQUENCE [LARGE SCALE GENOMIC DNA]</scope>
    <source>
        <strain evidence="1 2">DSM 104150</strain>
    </source>
</reference>
<protein>
    <submittedName>
        <fullName evidence="1">Putative addiction module killer protein</fullName>
    </submittedName>
</protein>
<gene>
    <name evidence="1" type="ORF">C8D93_11041</name>
</gene>
<organism evidence="1 2">
    <name type="scientific">Sinimarinibacterium flocculans</name>
    <dbReference type="NCBI Taxonomy" id="985250"/>
    <lineage>
        <taxon>Bacteria</taxon>
        <taxon>Pseudomonadati</taxon>
        <taxon>Pseudomonadota</taxon>
        <taxon>Gammaproteobacteria</taxon>
        <taxon>Nevskiales</taxon>
        <taxon>Nevskiaceae</taxon>
        <taxon>Sinimarinibacterium</taxon>
    </lineage>
</organism>